<dbReference type="Gene3D" id="3.40.50.10090">
    <property type="match status" value="2"/>
</dbReference>
<dbReference type="CDD" id="cd06578">
    <property type="entry name" value="HemD"/>
    <property type="match status" value="1"/>
</dbReference>
<proteinExistence type="predicted"/>
<evidence type="ECO:0000313" key="2">
    <source>
        <dbReference type="EMBL" id="APX89796.1"/>
    </source>
</evidence>
<dbReference type="InterPro" id="IPR036108">
    <property type="entry name" value="4pyrrol_syn_uPrphyn_synt_sf"/>
</dbReference>
<dbReference type="GO" id="GO:0033014">
    <property type="term" value="P:tetrapyrrole biosynthetic process"/>
    <property type="evidence" value="ECO:0007669"/>
    <property type="project" value="InterPro"/>
</dbReference>
<feature type="domain" description="Tetrapyrrole biosynthesis uroporphyrinogen III synthase" evidence="1">
    <location>
        <begin position="35"/>
        <end position="222"/>
    </location>
</feature>
<accession>A0A2M9DBA7</accession>
<reference evidence="2 3" key="1">
    <citation type="submission" date="2017-01" db="EMBL/GenBank/DDBJ databases">
        <title>Genomic analysis of Xuhuaishuia manganoxidans DY6-4.</title>
        <authorList>
            <person name="Wang X."/>
        </authorList>
    </citation>
    <scope>NUCLEOTIDE SEQUENCE [LARGE SCALE GENOMIC DNA]</scope>
    <source>
        <strain evidence="2 3">DY6-4</strain>
    </source>
</reference>
<evidence type="ECO:0000259" key="1">
    <source>
        <dbReference type="Pfam" id="PF02602"/>
    </source>
</evidence>
<dbReference type="GO" id="GO:0004852">
    <property type="term" value="F:uroporphyrinogen-III synthase activity"/>
    <property type="evidence" value="ECO:0007669"/>
    <property type="project" value="InterPro"/>
</dbReference>
<dbReference type="InterPro" id="IPR003754">
    <property type="entry name" value="4pyrrol_synth_uPrphyn_synth"/>
</dbReference>
<protein>
    <recommendedName>
        <fullName evidence="1">Tetrapyrrole biosynthesis uroporphyrinogen III synthase domain-containing protein</fullName>
    </recommendedName>
</protein>
<accession>A0A1U7DII5</accession>
<dbReference type="Proteomes" id="UP000187266">
    <property type="component" value="Chromosome"/>
</dbReference>
<name>A0A1U7DII5_9RHOB</name>
<organism evidence="2 3">
    <name type="scientific">Brevirhabdus pacifica</name>
    <dbReference type="NCBI Taxonomy" id="1267768"/>
    <lineage>
        <taxon>Bacteria</taxon>
        <taxon>Pseudomonadati</taxon>
        <taxon>Pseudomonadota</taxon>
        <taxon>Alphaproteobacteria</taxon>
        <taxon>Rhodobacterales</taxon>
        <taxon>Paracoccaceae</taxon>
        <taxon>Brevirhabdus</taxon>
    </lineage>
</organism>
<keyword evidence="3" id="KW-1185">Reference proteome</keyword>
<dbReference type="STRING" id="1267768.BV394_08790"/>
<evidence type="ECO:0000313" key="3">
    <source>
        <dbReference type="Proteomes" id="UP000187266"/>
    </source>
</evidence>
<gene>
    <name evidence="2" type="ORF">BV394_08790</name>
</gene>
<dbReference type="Pfam" id="PF02602">
    <property type="entry name" value="HEM4"/>
    <property type="match status" value="1"/>
</dbReference>
<dbReference type="SUPFAM" id="SSF69618">
    <property type="entry name" value="HemD-like"/>
    <property type="match status" value="1"/>
</dbReference>
<dbReference type="AlphaFoldDB" id="A0A1U7DII5"/>
<sequence>MARTIPTVLLTRPEAQSRALADLLRARAGPQTPIVIAPLMRIESIPAAWDRAAPVLLFTSQQGVAEYRAQGGAGGGQAFCVGDSTARAAEAAGLQATSAGGTVEDLLRLLIAQRPAGPLLHLRGAHARGNLAQRLCDAGLQARECVVYTQQDVAPGDAARALFAAQAPVLAPIYSPRSALRFAREFAPAPSAHLLCMSEFVQQNLEPDAFGRIDVIAQPDGATMVESVLRILLQASQG</sequence>
<dbReference type="RefSeq" id="WP_076979817.1">
    <property type="nucleotide sequence ID" value="NZ_CP019124.1"/>
</dbReference>
<dbReference type="EMBL" id="CP019124">
    <property type="protein sequence ID" value="APX89796.1"/>
    <property type="molecule type" value="Genomic_DNA"/>
</dbReference>